<protein>
    <submittedName>
        <fullName evidence="2">Cation:proton antiporter regulatory subunit</fullName>
    </submittedName>
</protein>
<dbReference type="Pfam" id="PF25991">
    <property type="entry name" value="KhtT_N"/>
    <property type="match status" value="1"/>
</dbReference>
<dbReference type="PIRSF" id="PIRSF005028">
    <property type="entry name" value="KhtT"/>
    <property type="match status" value="1"/>
</dbReference>
<dbReference type="Proteomes" id="UP001595817">
    <property type="component" value="Unassembled WGS sequence"/>
</dbReference>
<dbReference type="RefSeq" id="WP_378155174.1">
    <property type="nucleotide sequence ID" value="NZ_JBHSEC010000019.1"/>
</dbReference>
<proteinExistence type="predicted"/>
<dbReference type="InterPro" id="IPR026278">
    <property type="entry name" value="KhtT"/>
</dbReference>
<organism evidence="2 3">
    <name type="scientific">Chungangia koreensis</name>
    <dbReference type="NCBI Taxonomy" id="752657"/>
    <lineage>
        <taxon>Bacteria</taxon>
        <taxon>Bacillati</taxon>
        <taxon>Bacillota</taxon>
        <taxon>Bacilli</taxon>
        <taxon>Lactobacillales</taxon>
        <taxon>Chungangia</taxon>
    </lineage>
</organism>
<dbReference type="PANTHER" id="PTHR30445">
    <property type="entry name" value="K(+)_H(+) ANTIPORTER SUBUNIT KHTT"/>
    <property type="match status" value="1"/>
</dbReference>
<evidence type="ECO:0000313" key="2">
    <source>
        <dbReference type="EMBL" id="MFC4410854.1"/>
    </source>
</evidence>
<dbReference type="InterPro" id="IPR006037">
    <property type="entry name" value="RCK_C"/>
</dbReference>
<dbReference type="Gene3D" id="3.30.70.1450">
    <property type="entry name" value="Regulator of K+ conductance, C-terminal domain"/>
    <property type="match status" value="1"/>
</dbReference>
<gene>
    <name evidence="2" type="ORF">ACFOZY_10545</name>
</gene>
<dbReference type="EMBL" id="JBHSEC010000019">
    <property type="protein sequence ID" value="MFC4410854.1"/>
    <property type="molecule type" value="Genomic_DNA"/>
</dbReference>
<feature type="domain" description="RCK C-terminal" evidence="1">
    <location>
        <begin position="76"/>
        <end position="161"/>
    </location>
</feature>
<evidence type="ECO:0000259" key="1">
    <source>
        <dbReference type="PROSITE" id="PS51202"/>
    </source>
</evidence>
<dbReference type="InterPro" id="IPR050144">
    <property type="entry name" value="AAE_transporter"/>
</dbReference>
<dbReference type="InterPro" id="IPR058776">
    <property type="entry name" value="KhtT-like_N"/>
</dbReference>
<dbReference type="SUPFAM" id="SSF116726">
    <property type="entry name" value="TrkA C-terminal domain-like"/>
    <property type="match status" value="1"/>
</dbReference>
<keyword evidence="3" id="KW-1185">Reference proteome</keyword>
<name>A0ABV8X6U0_9LACT</name>
<accession>A0ABV8X6U0</accession>
<dbReference type="PANTHER" id="PTHR30445:SF8">
    <property type="entry name" value="K(+)_H(+) ANTIPORTER SUBUNIT KHTT"/>
    <property type="match status" value="1"/>
</dbReference>
<dbReference type="InterPro" id="IPR036721">
    <property type="entry name" value="RCK_C_sf"/>
</dbReference>
<sequence length="165" mass="18339">MNVKESDLPGIGKKFEAITETDDKVVVVIHDDGKREIYHYDDDDDEQSISGVTFNDSEARQFAAIIGGMVYRPQALESINVAFNDLIIEWFKVYEGSQIAGKTIGQLDVRNNYKVTIIAIIKKDTQNLLSPGPDALIEAGDTLIISGERKDVKSTYNQLLTNKGE</sequence>
<dbReference type="Pfam" id="PF02080">
    <property type="entry name" value="TrkA_C"/>
    <property type="match status" value="1"/>
</dbReference>
<evidence type="ECO:0000313" key="3">
    <source>
        <dbReference type="Proteomes" id="UP001595817"/>
    </source>
</evidence>
<dbReference type="PROSITE" id="PS51202">
    <property type="entry name" value="RCK_C"/>
    <property type="match status" value="1"/>
</dbReference>
<reference evidence="3" key="1">
    <citation type="journal article" date="2019" name="Int. J. Syst. Evol. Microbiol.">
        <title>The Global Catalogue of Microorganisms (GCM) 10K type strain sequencing project: providing services to taxonomists for standard genome sequencing and annotation.</title>
        <authorList>
            <consortium name="The Broad Institute Genomics Platform"/>
            <consortium name="The Broad Institute Genome Sequencing Center for Infectious Disease"/>
            <person name="Wu L."/>
            <person name="Ma J."/>
        </authorList>
    </citation>
    <scope>NUCLEOTIDE SEQUENCE [LARGE SCALE GENOMIC DNA]</scope>
    <source>
        <strain evidence="3">CCUG 59778</strain>
    </source>
</reference>
<comment type="caution">
    <text evidence="2">The sequence shown here is derived from an EMBL/GenBank/DDBJ whole genome shotgun (WGS) entry which is preliminary data.</text>
</comment>